<feature type="compositionally biased region" description="Low complexity" evidence="5">
    <location>
        <begin position="399"/>
        <end position="409"/>
    </location>
</feature>
<name>A0ABQ9CP35_9PASS</name>
<keyword evidence="7" id="KW-1185">Reference proteome</keyword>
<dbReference type="InterPro" id="IPR002110">
    <property type="entry name" value="Ankyrin_rpt"/>
</dbReference>
<evidence type="ECO:0000256" key="2">
    <source>
        <dbReference type="ARBA" id="ARBA00023043"/>
    </source>
</evidence>
<evidence type="ECO:0000256" key="1">
    <source>
        <dbReference type="ARBA" id="ARBA00022737"/>
    </source>
</evidence>
<evidence type="ECO:0000256" key="4">
    <source>
        <dbReference type="SAM" id="Coils"/>
    </source>
</evidence>
<dbReference type="Gene3D" id="1.25.40.20">
    <property type="entry name" value="Ankyrin repeat-containing domain"/>
    <property type="match status" value="2"/>
</dbReference>
<accession>A0ABQ9CP35</accession>
<keyword evidence="4" id="KW-0175">Coiled coil</keyword>
<feature type="repeat" description="ANK" evidence="3">
    <location>
        <begin position="156"/>
        <end position="188"/>
    </location>
</feature>
<dbReference type="PANTHER" id="PTHR24179:SF31">
    <property type="entry name" value="PROTEIN PHOSPHATASE 1 REGULATORY INHIBITOR SUBUNIT 16B"/>
    <property type="match status" value="1"/>
</dbReference>
<dbReference type="PANTHER" id="PTHR24179">
    <property type="entry name" value="PROTEIN PHOSPHATASE 1 REGULATORY SUBUNIT 12"/>
    <property type="match status" value="1"/>
</dbReference>
<feature type="repeat" description="ANK" evidence="3">
    <location>
        <begin position="299"/>
        <end position="326"/>
    </location>
</feature>
<dbReference type="EMBL" id="WHWB01034645">
    <property type="protein sequence ID" value="KAJ7406506.1"/>
    <property type="molecule type" value="Genomic_DNA"/>
</dbReference>
<evidence type="ECO:0000256" key="5">
    <source>
        <dbReference type="SAM" id="MobiDB-lite"/>
    </source>
</evidence>
<sequence length="638" mass="70811">MDAHVDLLTELQLLDKVPTLERLRAAQKRRAQQLKKWAQYEKEMQHKKRKHEKKRNAVNRKKVSFEASVALLEASLRNDVILANLIMYSVLLNCTEAAMASSVAGEMCYLLKSNISPDLCNEDGLTALHQCCIDNYEDIVKLLLNHGANVNAKDNELWTPLHAAATCGHINLVKILIQHGADLLAVNADGNMPYDLCEDEPTLDVIETCMAYQGITQERINEMRAAPEQVMICDIHDILATGQDLNRTDAQGATLHLAHKEPMAAVSVHIGWHLPLAEESTQDKCRAQSKLASDLTGQLHIAAANGYLHAAEVLLDQGASLDVKDWDGWEPLHAAAFWGQMQMAELLVSHGASLSARTSLDEMPIDLCEEEEFKVLLLELKHKHDVIMKSQMRHKSSLSRRTSSTGSRGKVVRRASLSDRTNLYRKECEKEAIIWQQLGSAEEGRNSGLIGEIGETRSDQENTDPNSVLENSALLPELANKSTQCDSEIPLQNGLMASASPYQYTFSNGDIWSMHADPDGTPGHVLPYGNPRLPEAQQFWGTYKEQNHQTLSELKRQRAAAKLLQHPFLSTHFSSGMAGVAENVGEAKSHLIESRTSPYSSNGTSVYYTVSSGDPPLLKFKAPMEEMEEKVHGCCRIS</sequence>
<organism evidence="6 7">
    <name type="scientific">Willisornis vidua</name>
    <name type="common">Xingu scale-backed antbird</name>
    <dbReference type="NCBI Taxonomy" id="1566151"/>
    <lineage>
        <taxon>Eukaryota</taxon>
        <taxon>Metazoa</taxon>
        <taxon>Chordata</taxon>
        <taxon>Craniata</taxon>
        <taxon>Vertebrata</taxon>
        <taxon>Euteleostomi</taxon>
        <taxon>Archelosauria</taxon>
        <taxon>Archosauria</taxon>
        <taxon>Dinosauria</taxon>
        <taxon>Saurischia</taxon>
        <taxon>Theropoda</taxon>
        <taxon>Coelurosauria</taxon>
        <taxon>Aves</taxon>
        <taxon>Neognathae</taxon>
        <taxon>Neoaves</taxon>
        <taxon>Telluraves</taxon>
        <taxon>Australaves</taxon>
        <taxon>Passeriformes</taxon>
        <taxon>Thamnophilidae</taxon>
        <taxon>Willisornis</taxon>
    </lineage>
</organism>
<feature type="region of interest" description="Disordered" evidence="5">
    <location>
        <begin position="391"/>
        <end position="412"/>
    </location>
</feature>
<evidence type="ECO:0000313" key="7">
    <source>
        <dbReference type="Proteomes" id="UP001145742"/>
    </source>
</evidence>
<dbReference type="Proteomes" id="UP001145742">
    <property type="component" value="Unassembled WGS sequence"/>
</dbReference>
<gene>
    <name evidence="6" type="primary">PPP1R16B</name>
    <name evidence="6" type="ORF">WISP_133449</name>
</gene>
<protein>
    <submittedName>
        <fullName evidence="6">Protein phosphatase 1 regulatory inhibitor subunit 16B</fullName>
    </submittedName>
</protein>
<dbReference type="PROSITE" id="PS50088">
    <property type="entry name" value="ANK_REPEAT"/>
    <property type="match status" value="4"/>
</dbReference>
<dbReference type="InterPro" id="IPR036770">
    <property type="entry name" value="Ankyrin_rpt-contain_sf"/>
</dbReference>
<dbReference type="Pfam" id="PF12796">
    <property type="entry name" value="Ank_2"/>
    <property type="match status" value="2"/>
</dbReference>
<keyword evidence="2 3" id="KW-0040">ANK repeat</keyword>
<comment type="caution">
    <text evidence="6">The sequence shown here is derived from an EMBL/GenBank/DDBJ whole genome shotgun (WGS) entry which is preliminary data.</text>
</comment>
<proteinExistence type="predicted"/>
<evidence type="ECO:0000256" key="3">
    <source>
        <dbReference type="PROSITE-ProRule" id="PRU00023"/>
    </source>
</evidence>
<dbReference type="PROSITE" id="PS50297">
    <property type="entry name" value="ANK_REP_REGION"/>
    <property type="match status" value="4"/>
</dbReference>
<feature type="coiled-coil region" evidence="4">
    <location>
        <begin position="23"/>
        <end position="61"/>
    </location>
</feature>
<dbReference type="SUPFAM" id="SSF48403">
    <property type="entry name" value="Ankyrin repeat"/>
    <property type="match status" value="1"/>
</dbReference>
<reference evidence="6" key="1">
    <citation type="submission" date="2019-10" db="EMBL/GenBank/DDBJ databases">
        <authorList>
            <person name="Soares A.E.R."/>
            <person name="Aleixo A."/>
            <person name="Schneider P."/>
            <person name="Miyaki C.Y."/>
            <person name="Schneider M.P."/>
            <person name="Mello C."/>
            <person name="Vasconcelos A.T.R."/>
        </authorList>
    </citation>
    <scope>NUCLEOTIDE SEQUENCE</scope>
    <source>
        <tissue evidence="6">Muscle</tissue>
    </source>
</reference>
<dbReference type="InterPro" id="IPR051226">
    <property type="entry name" value="PP1_Regulatory_Subunit"/>
</dbReference>
<feature type="repeat" description="ANK" evidence="3">
    <location>
        <begin position="123"/>
        <end position="155"/>
    </location>
</feature>
<feature type="repeat" description="ANK" evidence="3">
    <location>
        <begin position="327"/>
        <end position="359"/>
    </location>
</feature>
<keyword evidence="1" id="KW-0677">Repeat</keyword>
<evidence type="ECO:0000313" key="6">
    <source>
        <dbReference type="EMBL" id="KAJ7406506.1"/>
    </source>
</evidence>
<dbReference type="SMART" id="SM00248">
    <property type="entry name" value="ANK"/>
    <property type="match status" value="4"/>
</dbReference>